<dbReference type="EMBL" id="BMDH01000001">
    <property type="protein sequence ID" value="GGI12932.1"/>
    <property type="molecule type" value="Genomic_DNA"/>
</dbReference>
<evidence type="ECO:0000256" key="1">
    <source>
        <dbReference type="SAM" id="Phobius"/>
    </source>
</evidence>
<dbReference type="RefSeq" id="WP_188354514.1">
    <property type="nucleotide sequence ID" value="NZ_BMDH01000001.1"/>
</dbReference>
<sequence length="413" mass="45168">MGRHQRAETAGLLSCVLCGVLAWSLLTMYVQGAPAIGLVSGRLYLMSCAVVALCTALSFIVGYARRSGSWTLAHGWWTPLRRIVEIAALTTVYASTVYLCVFALLGVIDSIVGIAVVKQYIAALTAGFAAVSGYMGYVQADNLSAKTIASLLPVFIIAGVSTAGLSSDDPNWWKNNFSQLGDRTTFAATMFNVTIVLAGICIIIVSYFAISELVTTHRMWEFWRATNIQESEQLAQINEQEHAARKTTGLSDEVAYTLTTKHHLLDRMLAIQHFKARIIVLAVLLVAAGLCFAGVGIFRYSPHPIMHNVCARGLTIPMSLLMILLPWLVPQFSRSIYVVSDCIIVIIAVAGVRWLMHADTLTNVEALACLLFLGWFVVFSRQIAAMEADRVQIQLTAMHPILNKADSRLSPEL</sequence>
<dbReference type="AlphaFoldDB" id="A0A8J3AL51"/>
<evidence type="ECO:0000313" key="2">
    <source>
        <dbReference type="EMBL" id="GGI12932.1"/>
    </source>
</evidence>
<keyword evidence="1" id="KW-0812">Transmembrane</keyword>
<feature type="transmembrane region" description="Helical" evidence="1">
    <location>
        <begin position="361"/>
        <end position="380"/>
    </location>
</feature>
<feature type="transmembrane region" description="Helical" evidence="1">
    <location>
        <begin position="305"/>
        <end position="329"/>
    </location>
</feature>
<dbReference type="Proteomes" id="UP000619536">
    <property type="component" value="Unassembled WGS sequence"/>
</dbReference>
<accession>A0A8J3AL51</accession>
<feature type="transmembrane region" description="Helical" evidence="1">
    <location>
        <begin position="12"/>
        <end position="31"/>
    </location>
</feature>
<feature type="transmembrane region" description="Helical" evidence="1">
    <location>
        <begin position="86"/>
        <end position="108"/>
    </location>
</feature>
<name>A0A8J3AL51_9BIFI</name>
<reference evidence="2" key="2">
    <citation type="submission" date="2020-09" db="EMBL/GenBank/DDBJ databases">
        <authorList>
            <person name="Sun Q."/>
            <person name="Sedlacek I."/>
        </authorList>
    </citation>
    <scope>NUCLEOTIDE SEQUENCE</scope>
    <source>
        <strain evidence="2">CCM 8606</strain>
    </source>
</reference>
<feature type="transmembrane region" description="Helical" evidence="1">
    <location>
        <begin position="43"/>
        <end position="65"/>
    </location>
</feature>
<gene>
    <name evidence="2" type="ORF">GCM10007377_03430</name>
</gene>
<feature type="transmembrane region" description="Helical" evidence="1">
    <location>
        <begin position="278"/>
        <end position="299"/>
    </location>
</feature>
<comment type="caution">
    <text evidence="2">The sequence shown here is derived from an EMBL/GenBank/DDBJ whole genome shotgun (WGS) entry which is preliminary data.</text>
</comment>
<keyword evidence="3" id="KW-1185">Reference proteome</keyword>
<feature type="transmembrane region" description="Helical" evidence="1">
    <location>
        <begin position="149"/>
        <end position="166"/>
    </location>
</feature>
<reference evidence="2" key="1">
    <citation type="journal article" date="2014" name="Int. J. Syst. Evol. Microbiol.">
        <title>Complete genome sequence of Corynebacterium casei LMG S-19264T (=DSM 44701T), isolated from a smear-ripened cheese.</title>
        <authorList>
            <consortium name="US DOE Joint Genome Institute (JGI-PGF)"/>
            <person name="Walter F."/>
            <person name="Albersmeier A."/>
            <person name="Kalinowski J."/>
            <person name="Ruckert C."/>
        </authorList>
    </citation>
    <scope>NUCLEOTIDE SEQUENCE</scope>
    <source>
        <strain evidence="2">CCM 8606</strain>
    </source>
</reference>
<feature type="transmembrane region" description="Helical" evidence="1">
    <location>
        <begin position="186"/>
        <end position="210"/>
    </location>
</feature>
<evidence type="ECO:0000313" key="3">
    <source>
        <dbReference type="Proteomes" id="UP000619536"/>
    </source>
</evidence>
<keyword evidence="1" id="KW-1133">Transmembrane helix</keyword>
<proteinExistence type="predicted"/>
<feature type="transmembrane region" description="Helical" evidence="1">
    <location>
        <begin position="120"/>
        <end position="137"/>
    </location>
</feature>
<feature type="transmembrane region" description="Helical" evidence="1">
    <location>
        <begin position="336"/>
        <end position="355"/>
    </location>
</feature>
<organism evidence="2 3">
    <name type="scientific">Galliscardovia ingluviei</name>
    <dbReference type="NCBI Taxonomy" id="1769422"/>
    <lineage>
        <taxon>Bacteria</taxon>
        <taxon>Bacillati</taxon>
        <taxon>Actinomycetota</taxon>
        <taxon>Actinomycetes</taxon>
        <taxon>Bifidobacteriales</taxon>
        <taxon>Bifidobacteriaceae</taxon>
        <taxon>Galliscardovia</taxon>
    </lineage>
</organism>
<protein>
    <submittedName>
        <fullName evidence="2">Uncharacterized protein</fullName>
    </submittedName>
</protein>
<keyword evidence="1" id="KW-0472">Membrane</keyword>